<dbReference type="OrthoDB" id="7473760at2"/>
<reference evidence="1 2" key="1">
    <citation type="submission" date="2016-10" db="EMBL/GenBank/DDBJ databases">
        <authorList>
            <person name="de Groot N.N."/>
        </authorList>
    </citation>
    <scope>NUCLEOTIDE SEQUENCE [LARGE SCALE GENOMIC DNA]</scope>
    <source>
        <strain evidence="1 2">CGMCC 1.9113</strain>
    </source>
</reference>
<organism evidence="1 2">
    <name type="scientific">Sphingomonas rubra</name>
    <dbReference type="NCBI Taxonomy" id="634430"/>
    <lineage>
        <taxon>Bacteria</taxon>
        <taxon>Pseudomonadati</taxon>
        <taxon>Pseudomonadota</taxon>
        <taxon>Alphaproteobacteria</taxon>
        <taxon>Sphingomonadales</taxon>
        <taxon>Sphingomonadaceae</taxon>
        <taxon>Sphingomonas</taxon>
    </lineage>
</organism>
<protein>
    <submittedName>
        <fullName evidence="1">Uncharacterized protein</fullName>
    </submittedName>
</protein>
<dbReference type="Proteomes" id="UP000199586">
    <property type="component" value="Unassembled WGS sequence"/>
</dbReference>
<name>A0A1I5PJ41_9SPHN</name>
<dbReference type="RefSeq" id="WP_093329804.1">
    <property type="nucleotide sequence ID" value="NZ_FOXP01000001.1"/>
</dbReference>
<gene>
    <name evidence="1" type="ORF">SAMN04488241_10118</name>
</gene>
<accession>A0A1I5PJ41</accession>
<proteinExistence type="predicted"/>
<sequence length="99" mass="10174">MTGTADPVATAWAALARSAAAAECTVALVDGDAAPWWSATFAGDAVWLTLDAGMDAEAWLAALPKAELSIPDRLVADCYVERDGGRALVSLLVLDPDAS</sequence>
<evidence type="ECO:0000313" key="1">
    <source>
        <dbReference type="EMBL" id="SFP33556.1"/>
    </source>
</evidence>
<dbReference type="AlphaFoldDB" id="A0A1I5PJ41"/>
<evidence type="ECO:0000313" key="2">
    <source>
        <dbReference type="Proteomes" id="UP000199586"/>
    </source>
</evidence>
<dbReference type="EMBL" id="FOXP01000001">
    <property type="protein sequence ID" value="SFP33556.1"/>
    <property type="molecule type" value="Genomic_DNA"/>
</dbReference>
<keyword evidence="2" id="KW-1185">Reference proteome</keyword>
<dbReference type="STRING" id="634430.SAMN04488241_10118"/>